<evidence type="ECO:0000256" key="3">
    <source>
        <dbReference type="ARBA" id="ARBA00022692"/>
    </source>
</evidence>
<comment type="subcellular location">
    <subcellularLocation>
        <location evidence="1">Cell membrane</location>
        <topology evidence="1">Multi-pass membrane protein</topology>
    </subcellularLocation>
</comment>
<feature type="domain" description="G-protein coupled receptors family 1 profile" evidence="12">
    <location>
        <begin position="35"/>
        <end position="288"/>
    </location>
</feature>
<dbReference type="InterPro" id="IPR000276">
    <property type="entry name" value="GPCR_Rhodpsn"/>
</dbReference>
<evidence type="ECO:0000256" key="10">
    <source>
        <dbReference type="SAM" id="MobiDB-lite"/>
    </source>
</evidence>
<evidence type="ECO:0000256" key="2">
    <source>
        <dbReference type="ARBA" id="ARBA00022475"/>
    </source>
</evidence>
<feature type="transmembrane region" description="Helical" evidence="11">
    <location>
        <begin position="191"/>
        <end position="216"/>
    </location>
</feature>
<dbReference type="PROSITE" id="PS50262">
    <property type="entry name" value="G_PROTEIN_RECEP_F1_2"/>
    <property type="match status" value="1"/>
</dbReference>
<keyword evidence="8 9" id="KW-0807">Transducer</keyword>
<evidence type="ECO:0000259" key="12">
    <source>
        <dbReference type="PROSITE" id="PS50262"/>
    </source>
</evidence>
<dbReference type="PANTHER" id="PTHR24231:SF46">
    <property type="entry name" value="P2Y PURINOCEPTOR 11"/>
    <property type="match status" value="1"/>
</dbReference>
<sequence>MGSDRQNTSCGDEWDKSQERIWFLLILQFIVAIAGNGFAIYRFVVHERTWHTGIVYAFNLAISDTLYAFSLLPMAAYYYPPKDWKYGSVFCKLDRFFFFCNLYGSTFFVACISLNRYVAIVHPFFAHGRIEARHAKLVSGVVWLLVIAISAPVLHFSTLKHIMIKNTSTTYCIGSAIFLDLPSYWPYSLFLAAFGCGLPFILTAFSCMAIVCRVIQSQSLTAEEKRKVKTLVLVVVVLYALIYLPFHALRNLNLYNLMSGKCISLVYYFYQAAKILVHFHICIHPLVYAALADSMQEYCCRCFQPQKEMSKEEENEGLRLRKQTQDFQDQS</sequence>
<dbReference type="GO" id="GO:0005886">
    <property type="term" value="C:plasma membrane"/>
    <property type="evidence" value="ECO:0007669"/>
    <property type="project" value="UniProtKB-SubCell"/>
</dbReference>
<dbReference type="Pfam" id="PF00001">
    <property type="entry name" value="7tm_1"/>
    <property type="match status" value="1"/>
</dbReference>
<evidence type="ECO:0000256" key="1">
    <source>
        <dbReference type="ARBA" id="ARBA00004651"/>
    </source>
</evidence>
<evidence type="ECO:0000313" key="14">
    <source>
        <dbReference type="RefSeq" id="XP_020667739.2"/>
    </source>
</evidence>
<dbReference type="KEGG" id="pvt:110089199"/>
<dbReference type="GO" id="GO:0045031">
    <property type="term" value="F:G protein-coupled ATP receptor activity"/>
    <property type="evidence" value="ECO:0007669"/>
    <property type="project" value="TreeGrafter"/>
</dbReference>
<accession>A0A6J0VAT5</accession>
<evidence type="ECO:0000313" key="13">
    <source>
        <dbReference type="Proteomes" id="UP001652642"/>
    </source>
</evidence>
<dbReference type="GO" id="GO:0030594">
    <property type="term" value="F:neurotransmitter receptor activity"/>
    <property type="evidence" value="ECO:0007669"/>
    <property type="project" value="TreeGrafter"/>
</dbReference>
<dbReference type="OrthoDB" id="10261452at2759"/>
<feature type="transmembrane region" description="Helical" evidence="11">
    <location>
        <begin position="21"/>
        <end position="41"/>
    </location>
</feature>
<protein>
    <submittedName>
        <fullName evidence="14">P2Y purinoceptor 11</fullName>
    </submittedName>
</protein>
<dbReference type="CTD" id="5032"/>
<dbReference type="InterPro" id="IPR017452">
    <property type="entry name" value="GPCR_Rhodpsn_7TM"/>
</dbReference>
<keyword evidence="7 9" id="KW-0675">Receptor</keyword>
<feature type="transmembrane region" description="Helical" evidence="11">
    <location>
        <begin position="228"/>
        <end position="246"/>
    </location>
</feature>
<gene>
    <name evidence="14" type="primary">P2RY11</name>
</gene>
<keyword evidence="3 9" id="KW-0812">Transmembrane</keyword>
<dbReference type="PRINTS" id="PR00237">
    <property type="entry name" value="GPCRRHODOPSN"/>
</dbReference>
<feature type="transmembrane region" description="Helical" evidence="11">
    <location>
        <begin position="137"/>
        <end position="156"/>
    </location>
</feature>
<reference evidence="13" key="1">
    <citation type="submission" date="2025-05" db="UniProtKB">
        <authorList>
            <consortium name="RefSeq"/>
        </authorList>
    </citation>
    <scope>NUCLEOTIDE SEQUENCE [LARGE SCALE GENOMIC DNA]</scope>
</reference>
<evidence type="ECO:0000256" key="9">
    <source>
        <dbReference type="RuleBase" id="RU000688"/>
    </source>
</evidence>
<dbReference type="PANTHER" id="PTHR24231">
    <property type="entry name" value="PURINOCEPTOR-RELATED G-PROTEIN COUPLED RECEPTOR"/>
    <property type="match status" value="1"/>
</dbReference>
<dbReference type="GO" id="GO:0019722">
    <property type="term" value="P:calcium-mediated signaling"/>
    <property type="evidence" value="ECO:0007669"/>
    <property type="project" value="TreeGrafter"/>
</dbReference>
<dbReference type="PROSITE" id="PS00237">
    <property type="entry name" value="G_PROTEIN_RECEP_F1_1"/>
    <property type="match status" value="1"/>
</dbReference>
<comment type="similarity">
    <text evidence="9">Belongs to the G-protein coupled receptor 1 family.</text>
</comment>
<reference evidence="14" key="2">
    <citation type="submission" date="2025-08" db="UniProtKB">
        <authorList>
            <consortium name="RefSeq"/>
        </authorList>
    </citation>
    <scope>IDENTIFICATION</scope>
</reference>
<dbReference type="Proteomes" id="UP001652642">
    <property type="component" value="Chromosome 2"/>
</dbReference>
<keyword evidence="6 11" id="KW-0472">Membrane</keyword>
<dbReference type="RefSeq" id="XP_020667739.2">
    <property type="nucleotide sequence ID" value="XM_020812080.2"/>
</dbReference>
<dbReference type="SUPFAM" id="SSF81321">
    <property type="entry name" value="Family A G protein-coupled receptor-like"/>
    <property type="match status" value="1"/>
</dbReference>
<keyword evidence="5 9" id="KW-0297">G-protein coupled receptor</keyword>
<evidence type="ECO:0000256" key="11">
    <source>
        <dbReference type="SAM" id="Phobius"/>
    </source>
</evidence>
<dbReference type="AlphaFoldDB" id="A0A6J0VAT5"/>
<organism evidence="13 14">
    <name type="scientific">Pogona vitticeps</name>
    <name type="common">central bearded dragon</name>
    <dbReference type="NCBI Taxonomy" id="103695"/>
    <lineage>
        <taxon>Eukaryota</taxon>
        <taxon>Metazoa</taxon>
        <taxon>Chordata</taxon>
        <taxon>Craniata</taxon>
        <taxon>Vertebrata</taxon>
        <taxon>Euteleostomi</taxon>
        <taxon>Lepidosauria</taxon>
        <taxon>Squamata</taxon>
        <taxon>Bifurcata</taxon>
        <taxon>Unidentata</taxon>
        <taxon>Episquamata</taxon>
        <taxon>Toxicofera</taxon>
        <taxon>Iguania</taxon>
        <taxon>Acrodonta</taxon>
        <taxon>Agamidae</taxon>
        <taxon>Amphibolurinae</taxon>
        <taxon>Pogona</taxon>
    </lineage>
</organism>
<evidence type="ECO:0000256" key="7">
    <source>
        <dbReference type="ARBA" id="ARBA00023170"/>
    </source>
</evidence>
<evidence type="ECO:0000256" key="4">
    <source>
        <dbReference type="ARBA" id="ARBA00022989"/>
    </source>
</evidence>
<proteinExistence type="inferred from homology"/>
<feature type="transmembrane region" description="Helical" evidence="11">
    <location>
        <begin position="96"/>
        <end position="117"/>
    </location>
</feature>
<dbReference type="GeneID" id="110089199"/>
<feature type="transmembrane region" description="Helical" evidence="11">
    <location>
        <begin position="53"/>
        <end position="75"/>
    </location>
</feature>
<evidence type="ECO:0000256" key="5">
    <source>
        <dbReference type="ARBA" id="ARBA00023040"/>
    </source>
</evidence>
<keyword evidence="4 11" id="KW-1133">Transmembrane helix</keyword>
<keyword evidence="2" id="KW-1003">Cell membrane</keyword>
<dbReference type="Gene3D" id="1.20.1070.10">
    <property type="entry name" value="Rhodopsin 7-helix transmembrane proteins"/>
    <property type="match status" value="1"/>
</dbReference>
<keyword evidence="13" id="KW-1185">Reference proteome</keyword>
<feature type="region of interest" description="Disordered" evidence="10">
    <location>
        <begin position="312"/>
        <end position="331"/>
    </location>
</feature>
<evidence type="ECO:0000256" key="8">
    <source>
        <dbReference type="ARBA" id="ARBA00023224"/>
    </source>
</evidence>
<name>A0A6J0VAT5_9SAUR</name>
<dbReference type="InParanoid" id="A0A6J0VAT5"/>
<evidence type="ECO:0000256" key="6">
    <source>
        <dbReference type="ARBA" id="ARBA00023136"/>
    </source>
</evidence>
<dbReference type="PRINTS" id="PR01157">
    <property type="entry name" value="P2YPURNOCPTR"/>
</dbReference>